<organism evidence="2 3">
    <name type="scientific">Brassica napus</name>
    <name type="common">Rape</name>
    <dbReference type="NCBI Taxonomy" id="3708"/>
    <lineage>
        <taxon>Eukaryota</taxon>
        <taxon>Viridiplantae</taxon>
        <taxon>Streptophyta</taxon>
        <taxon>Embryophyta</taxon>
        <taxon>Tracheophyta</taxon>
        <taxon>Spermatophyta</taxon>
        <taxon>Magnoliopsida</taxon>
        <taxon>eudicotyledons</taxon>
        <taxon>Gunneridae</taxon>
        <taxon>Pentapetalae</taxon>
        <taxon>rosids</taxon>
        <taxon>malvids</taxon>
        <taxon>Brassicales</taxon>
        <taxon>Brassicaceae</taxon>
        <taxon>Brassiceae</taxon>
        <taxon>Brassica</taxon>
    </lineage>
</organism>
<protein>
    <submittedName>
        <fullName evidence="2">BnaA06g38580D protein</fullName>
    </submittedName>
</protein>
<accession>A0A078J4T7</accession>
<dbReference type="PaxDb" id="3708-A0A078J4T7"/>
<evidence type="ECO:0000313" key="2">
    <source>
        <dbReference type="EMBL" id="CDY61268.1"/>
    </source>
</evidence>
<sequence>MENPAIGMDRAFSSPDLELDDGHDDEGHEGTETLNGGVVEYRRVMQQSGIDGDWRPWRKSHGG</sequence>
<gene>
    <name evidence="2" type="primary">BnaA06g38580D</name>
    <name evidence="2" type="ORF">GSBRNA2T00033622001</name>
</gene>
<dbReference type="AlphaFoldDB" id="A0A078J4T7"/>
<feature type="region of interest" description="Disordered" evidence="1">
    <location>
        <begin position="1"/>
        <end position="33"/>
    </location>
</feature>
<proteinExistence type="predicted"/>
<dbReference type="Proteomes" id="UP000028999">
    <property type="component" value="Unassembled WGS sequence"/>
</dbReference>
<keyword evidence="3" id="KW-1185">Reference proteome</keyword>
<reference evidence="2 3" key="1">
    <citation type="journal article" date="2014" name="Science">
        <title>Plant genetics. Early allopolyploid evolution in the post-Neolithic Brassica napus oilseed genome.</title>
        <authorList>
            <person name="Chalhoub B."/>
            <person name="Denoeud F."/>
            <person name="Liu S."/>
            <person name="Parkin I.A."/>
            <person name="Tang H."/>
            <person name="Wang X."/>
            <person name="Chiquet J."/>
            <person name="Belcram H."/>
            <person name="Tong C."/>
            <person name="Samans B."/>
            <person name="Correa M."/>
            <person name="Da Silva C."/>
            <person name="Just J."/>
            <person name="Falentin C."/>
            <person name="Koh C.S."/>
            <person name="Le Clainche I."/>
            <person name="Bernard M."/>
            <person name="Bento P."/>
            <person name="Noel B."/>
            <person name="Labadie K."/>
            <person name="Alberti A."/>
            <person name="Charles M."/>
            <person name="Arnaud D."/>
            <person name="Guo H."/>
            <person name="Daviaud C."/>
            <person name="Alamery S."/>
            <person name="Jabbari K."/>
            <person name="Zhao M."/>
            <person name="Edger P.P."/>
            <person name="Chelaifa H."/>
            <person name="Tack D."/>
            <person name="Lassalle G."/>
            <person name="Mestiri I."/>
            <person name="Schnel N."/>
            <person name="Le Paslier M.C."/>
            <person name="Fan G."/>
            <person name="Renault V."/>
            <person name="Bayer P.E."/>
            <person name="Golicz A.A."/>
            <person name="Manoli S."/>
            <person name="Lee T.H."/>
            <person name="Thi V.H."/>
            <person name="Chalabi S."/>
            <person name="Hu Q."/>
            <person name="Fan C."/>
            <person name="Tollenaere R."/>
            <person name="Lu Y."/>
            <person name="Battail C."/>
            <person name="Shen J."/>
            <person name="Sidebottom C.H."/>
            <person name="Wang X."/>
            <person name="Canaguier A."/>
            <person name="Chauveau A."/>
            <person name="Berard A."/>
            <person name="Deniot G."/>
            <person name="Guan M."/>
            <person name="Liu Z."/>
            <person name="Sun F."/>
            <person name="Lim Y.P."/>
            <person name="Lyons E."/>
            <person name="Town C.D."/>
            <person name="Bancroft I."/>
            <person name="Wang X."/>
            <person name="Meng J."/>
            <person name="Ma J."/>
            <person name="Pires J.C."/>
            <person name="King G.J."/>
            <person name="Brunel D."/>
            <person name="Delourme R."/>
            <person name="Renard M."/>
            <person name="Aury J.M."/>
            <person name="Adams K.L."/>
            <person name="Batley J."/>
            <person name="Snowdon R.J."/>
            <person name="Tost J."/>
            <person name="Edwards D."/>
            <person name="Zhou Y."/>
            <person name="Hua W."/>
            <person name="Sharpe A.G."/>
            <person name="Paterson A.H."/>
            <person name="Guan C."/>
            <person name="Wincker P."/>
        </authorList>
    </citation>
    <scope>NUCLEOTIDE SEQUENCE [LARGE SCALE GENOMIC DNA]</scope>
    <source>
        <strain evidence="3">cv. Darmor-bzh</strain>
    </source>
</reference>
<dbReference type="Gramene" id="CDY61268">
    <property type="protein sequence ID" value="CDY61268"/>
    <property type="gene ID" value="GSBRNA2T00033622001"/>
</dbReference>
<name>A0A078J4T7_BRANA</name>
<dbReference type="EMBL" id="LK033977">
    <property type="protein sequence ID" value="CDY61268.1"/>
    <property type="molecule type" value="Genomic_DNA"/>
</dbReference>
<evidence type="ECO:0000313" key="3">
    <source>
        <dbReference type="Proteomes" id="UP000028999"/>
    </source>
</evidence>
<evidence type="ECO:0000256" key="1">
    <source>
        <dbReference type="SAM" id="MobiDB-lite"/>
    </source>
</evidence>